<keyword evidence="3" id="KW-1185">Reference proteome</keyword>
<reference evidence="2" key="1">
    <citation type="journal article" date="2014" name="Int. J. Syst. Evol. Microbiol.">
        <title>Complete genome sequence of Corynebacterium casei LMG S-19264T (=DSM 44701T), isolated from a smear-ripened cheese.</title>
        <authorList>
            <consortium name="US DOE Joint Genome Institute (JGI-PGF)"/>
            <person name="Walter F."/>
            <person name="Albersmeier A."/>
            <person name="Kalinowski J."/>
            <person name="Ruckert C."/>
        </authorList>
    </citation>
    <scope>NUCLEOTIDE SEQUENCE</scope>
    <source>
        <strain evidence="2">CGMCC 1.15454</strain>
    </source>
</reference>
<dbReference type="Pfam" id="PF04542">
    <property type="entry name" value="Sigma70_r2"/>
    <property type="match status" value="1"/>
</dbReference>
<dbReference type="InterPro" id="IPR013325">
    <property type="entry name" value="RNA_pol_sigma_r2"/>
</dbReference>
<accession>A0A9W5X5P3</accession>
<dbReference type="EMBL" id="BMJD01000018">
    <property type="protein sequence ID" value="GGB45496.1"/>
    <property type="molecule type" value="Genomic_DNA"/>
</dbReference>
<organism evidence="2 3">
    <name type="scientific">Lentibacillus populi</name>
    <dbReference type="NCBI Taxonomy" id="1827502"/>
    <lineage>
        <taxon>Bacteria</taxon>
        <taxon>Bacillati</taxon>
        <taxon>Bacillota</taxon>
        <taxon>Bacilli</taxon>
        <taxon>Bacillales</taxon>
        <taxon>Bacillaceae</taxon>
        <taxon>Lentibacillus</taxon>
    </lineage>
</organism>
<comment type="caution">
    <text evidence="2">The sequence shown here is derived from an EMBL/GenBank/DDBJ whole genome shotgun (WGS) entry which is preliminary data.</text>
</comment>
<protein>
    <recommendedName>
        <fullName evidence="1">RNA polymerase sigma-70 region 2 domain-containing protein</fullName>
    </recommendedName>
</protein>
<evidence type="ECO:0000313" key="2">
    <source>
        <dbReference type="EMBL" id="GGB45496.1"/>
    </source>
</evidence>
<proteinExistence type="predicted"/>
<evidence type="ECO:0000313" key="3">
    <source>
        <dbReference type="Proteomes" id="UP000621492"/>
    </source>
</evidence>
<dbReference type="InterPro" id="IPR007627">
    <property type="entry name" value="RNA_pol_sigma70_r2"/>
</dbReference>
<dbReference type="RefSeq" id="WP_230856142.1">
    <property type="nucleotide sequence ID" value="NZ_BMJD01000018.1"/>
</dbReference>
<dbReference type="SUPFAM" id="SSF88946">
    <property type="entry name" value="Sigma2 domain of RNA polymerase sigma factors"/>
    <property type="match status" value="1"/>
</dbReference>
<name>A0A9W5X5P3_9BACI</name>
<reference evidence="2" key="2">
    <citation type="submission" date="2020-09" db="EMBL/GenBank/DDBJ databases">
        <authorList>
            <person name="Sun Q."/>
            <person name="Zhou Y."/>
        </authorList>
    </citation>
    <scope>NUCLEOTIDE SEQUENCE</scope>
    <source>
        <strain evidence="2">CGMCC 1.15454</strain>
    </source>
</reference>
<dbReference type="GO" id="GO:0003700">
    <property type="term" value="F:DNA-binding transcription factor activity"/>
    <property type="evidence" value="ECO:0007669"/>
    <property type="project" value="InterPro"/>
</dbReference>
<dbReference type="Proteomes" id="UP000621492">
    <property type="component" value="Unassembled WGS sequence"/>
</dbReference>
<gene>
    <name evidence="2" type="ORF">GCM10011409_23830</name>
</gene>
<dbReference type="AlphaFoldDB" id="A0A9W5X5P3"/>
<dbReference type="Gene3D" id="1.10.1740.10">
    <property type="match status" value="1"/>
</dbReference>
<feature type="domain" description="RNA polymerase sigma-70 region 2" evidence="1">
    <location>
        <begin position="11"/>
        <end position="77"/>
    </location>
</feature>
<dbReference type="GO" id="GO:0006352">
    <property type="term" value="P:DNA-templated transcription initiation"/>
    <property type="evidence" value="ECO:0007669"/>
    <property type="project" value="InterPro"/>
</dbReference>
<sequence>MDTNITFEKIFRQNERRIHDQIHTLNIHNPHNEYFQEGLCAMWHAYEKYQPDKGPMATYFNFMIRNRLIDLFRKQTRDNANTKHAIKEQKTQIDDGNHFRHKETSYPLVSFPDLMLEDPYVWQNLKSELTEN</sequence>
<evidence type="ECO:0000259" key="1">
    <source>
        <dbReference type="Pfam" id="PF04542"/>
    </source>
</evidence>